<dbReference type="Gene3D" id="3.40.50.720">
    <property type="entry name" value="NAD(P)-binding Rossmann-like Domain"/>
    <property type="match status" value="1"/>
</dbReference>
<dbReference type="InterPro" id="IPR036291">
    <property type="entry name" value="NAD(P)-bd_dom_sf"/>
</dbReference>
<evidence type="ECO:0000259" key="1">
    <source>
        <dbReference type="Pfam" id="PF01370"/>
    </source>
</evidence>
<gene>
    <name evidence="2" type="ORF">CSSPTR1EN2_LOCUS4152</name>
</gene>
<name>A0ABP0TJU0_9BRYO</name>
<dbReference type="PANTHER" id="PTHR48079:SF6">
    <property type="entry name" value="NAD(P)-BINDING DOMAIN-CONTAINING PROTEIN-RELATED"/>
    <property type="match status" value="1"/>
</dbReference>
<dbReference type="InterPro" id="IPR001509">
    <property type="entry name" value="Epimerase_deHydtase"/>
</dbReference>
<evidence type="ECO:0000313" key="3">
    <source>
        <dbReference type="Proteomes" id="UP001497512"/>
    </source>
</evidence>
<dbReference type="Pfam" id="PF01370">
    <property type="entry name" value="Epimerase"/>
    <property type="match status" value="1"/>
</dbReference>
<dbReference type="EMBL" id="OZ019903">
    <property type="protein sequence ID" value="CAK9197794.1"/>
    <property type="molecule type" value="Genomic_DNA"/>
</dbReference>
<organism evidence="2 3">
    <name type="scientific">Sphagnum troendelagicum</name>
    <dbReference type="NCBI Taxonomy" id="128251"/>
    <lineage>
        <taxon>Eukaryota</taxon>
        <taxon>Viridiplantae</taxon>
        <taxon>Streptophyta</taxon>
        <taxon>Embryophyta</taxon>
        <taxon>Bryophyta</taxon>
        <taxon>Sphagnophytina</taxon>
        <taxon>Sphagnopsida</taxon>
        <taxon>Sphagnales</taxon>
        <taxon>Sphagnaceae</taxon>
        <taxon>Sphagnum</taxon>
    </lineage>
</organism>
<dbReference type="SUPFAM" id="SSF51735">
    <property type="entry name" value="NAD(P)-binding Rossmann-fold domains"/>
    <property type="match status" value="1"/>
</dbReference>
<feature type="domain" description="NAD-dependent epimerase/dehydratase" evidence="1">
    <location>
        <begin position="3"/>
        <end position="228"/>
    </location>
</feature>
<dbReference type="PANTHER" id="PTHR48079">
    <property type="entry name" value="PROTEIN YEEZ"/>
    <property type="match status" value="1"/>
</dbReference>
<evidence type="ECO:0000313" key="2">
    <source>
        <dbReference type="EMBL" id="CAK9197794.1"/>
    </source>
</evidence>
<accession>A0ABP0TJU0</accession>
<proteinExistence type="predicted"/>
<reference evidence="2" key="1">
    <citation type="submission" date="2024-02" db="EMBL/GenBank/DDBJ databases">
        <authorList>
            <consortium name="ELIXIR-Norway"/>
            <consortium name="Elixir Norway"/>
        </authorList>
    </citation>
    <scope>NUCLEOTIDE SEQUENCE</scope>
</reference>
<sequence>MRVLLTGATGFLGGRLCSALVHSGHTVRVTVRANSVTSELPPEVEIANCDIQDAPALIKACEGCDAVIHTAALVGSWLPDSSQFITVNVQGLRNVIDAVKANPSVKKLVYTSSFFALGYTDGHIGDEDQVHPGKFMSPYEESKFLADKVAQEAAAEGVPIVSVYPGVVYGPGKLTAGNSLALMLIGRFKGQSPGYIGNGADKFSFSHVDDVASGHLAAMEIGRGGGRYLLCGDNASYVEIYDLAASLTHTKPPSFHIPFWVLELAGHITVMWAHFSFATGISKSLPTLTSNAVQILKHEWAYSSAKAERELGYKSRPLKEGLSELLAWLKATGRITY</sequence>
<keyword evidence="3" id="KW-1185">Reference proteome</keyword>
<protein>
    <recommendedName>
        <fullName evidence="1">NAD-dependent epimerase/dehydratase domain-containing protein</fullName>
    </recommendedName>
</protein>
<dbReference type="InterPro" id="IPR051783">
    <property type="entry name" value="NAD(P)-dependent_oxidoreduct"/>
</dbReference>
<dbReference type="Proteomes" id="UP001497512">
    <property type="component" value="Chromosome 11"/>
</dbReference>